<dbReference type="RefSeq" id="WP_011653356.1">
    <property type="nucleotide sequence ID" value="NC_008380.1"/>
</dbReference>
<accession>Q1MCB8</accession>
<name>Q1MCB8_RHIJ3</name>
<organism evidence="1 2">
    <name type="scientific">Rhizobium johnstonii (strain DSM 114642 / LMG 32736 / 3841)</name>
    <name type="common">Rhizobium leguminosarum bv. viciae</name>
    <dbReference type="NCBI Taxonomy" id="216596"/>
    <lineage>
        <taxon>Bacteria</taxon>
        <taxon>Pseudomonadati</taxon>
        <taxon>Pseudomonadota</taxon>
        <taxon>Alphaproteobacteria</taxon>
        <taxon>Hyphomicrobiales</taxon>
        <taxon>Rhizobiaceae</taxon>
        <taxon>Rhizobium/Agrobacterium group</taxon>
        <taxon>Rhizobium</taxon>
        <taxon>Rhizobium johnstonii</taxon>
    </lineage>
</organism>
<dbReference type="KEGG" id="rle:RL3923"/>
<dbReference type="EMBL" id="AM236080">
    <property type="protein sequence ID" value="CAK09413.1"/>
    <property type="molecule type" value="Genomic_DNA"/>
</dbReference>
<keyword evidence="2" id="KW-1185">Reference proteome</keyword>
<dbReference type="Proteomes" id="UP000006575">
    <property type="component" value="Chromosome"/>
</dbReference>
<evidence type="ECO:0000313" key="1">
    <source>
        <dbReference type="EMBL" id="CAK09413.1"/>
    </source>
</evidence>
<sequence length="67" mass="7264">MPYAVGLDTMGTENPIVIEGTPVEGEYLEISWDDYLAGINCLVSGQHVCVVNGVLILDYEPPPEVMP</sequence>
<gene>
    <name evidence="1" type="ordered locus">RL3923</name>
</gene>
<protein>
    <submittedName>
        <fullName evidence="1">Uncharacterized protein</fullName>
    </submittedName>
</protein>
<reference evidence="1 2" key="1">
    <citation type="journal article" date="2006" name="Genome Biol.">
        <title>The genome of Rhizobium leguminosarum has recognizable core and accessory components.</title>
        <authorList>
            <person name="Young J.W."/>
            <person name="Crossman L.C."/>
            <person name="Johnston A.W.B."/>
            <person name="Thomson N.R."/>
            <person name="Ghazoui Z.F."/>
            <person name="Hull K.H."/>
            <person name="Wexler M."/>
            <person name="Curson A.R.J."/>
            <person name="Todd J.D."/>
            <person name="Poole P.S."/>
            <person name="Mauchline T.H."/>
            <person name="East A.K."/>
            <person name="Quail M.A."/>
            <person name="Churcher C."/>
            <person name="Arrowsmith C."/>
            <person name="Cherevach A."/>
            <person name="Chillingworth T."/>
            <person name="Clarke K."/>
            <person name="Cronin A."/>
            <person name="Davis P."/>
            <person name="Fraser A."/>
            <person name="Hance Z."/>
            <person name="Hauser H."/>
            <person name="Jagels K."/>
            <person name="Moule S."/>
            <person name="Mungall K."/>
            <person name="Norbertczak H."/>
            <person name="Rabbinowitsch E."/>
            <person name="Sanders M."/>
            <person name="Simmonds M."/>
            <person name="Whitehead S."/>
            <person name="Parkhill J."/>
        </authorList>
    </citation>
    <scope>NUCLEOTIDE SEQUENCE [LARGE SCALE GENOMIC DNA]</scope>
    <source>
        <strain evidence="2">DSM 114642 / LMG 32736 / 3841</strain>
    </source>
</reference>
<proteinExistence type="predicted"/>
<dbReference type="AlphaFoldDB" id="Q1MCB8"/>
<dbReference type="GeneID" id="303208930"/>
<dbReference type="HOGENOM" id="CLU_2809468_0_0_5"/>
<dbReference type="EnsemblBacteria" id="CAK09413">
    <property type="protein sequence ID" value="CAK09413"/>
    <property type="gene ID" value="RL3923"/>
</dbReference>
<evidence type="ECO:0000313" key="2">
    <source>
        <dbReference type="Proteomes" id="UP000006575"/>
    </source>
</evidence>